<evidence type="ECO:0000256" key="24">
    <source>
        <dbReference type="PROSITE-ProRule" id="PRU00333"/>
    </source>
</evidence>
<dbReference type="InterPro" id="IPR000489">
    <property type="entry name" value="Pterin-binding_dom"/>
</dbReference>
<comment type="catalytic activity">
    <reaction evidence="1 21">
        <text>(6S)-5-methyl-5,6,7,8-tetrahydrofolate + L-homocysteine = (6S)-5,6,7,8-tetrahydrofolate + L-methionine</text>
        <dbReference type="Rhea" id="RHEA:11172"/>
        <dbReference type="ChEBI" id="CHEBI:18608"/>
        <dbReference type="ChEBI" id="CHEBI:57453"/>
        <dbReference type="ChEBI" id="CHEBI:57844"/>
        <dbReference type="ChEBI" id="CHEBI:58199"/>
        <dbReference type="EC" id="2.1.1.13"/>
    </reaction>
</comment>
<evidence type="ECO:0000259" key="29">
    <source>
        <dbReference type="PROSITE" id="PS51337"/>
    </source>
</evidence>
<dbReference type="InterPro" id="IPR003726">
    <property type="entry name" value="HCY_dom"/>
</dbReference>
<feature type="binding site" evidence="22 24">
    <location>
        <position position="249"/>
    </location>
    <ligand>
        <name>Zn(2+)</name>
        <dbReference type="ChEBI" id="CHEBI:29105"/>
    </ligand>
</feature>
<dbReference type="NCBIfam" id="TIGR02082">
    <property type="entry name" value="metH"/>
    <property type="match status" value="1"/>
</dbReference>
<keyword evidence="13 21" id="KW-0479">Metal-binding</keyword>
<evidence type="ECO:0000256" key="20">
    <source>
        <dbReference type="NCBIfam" id="TIGR02082"/>
    </source>
</evidence>
<evidence type="ECO:0000259" key="25">
    <source>
        <dbReference type="PROSITE" id="PS50970"/>
    </source>
</evidence>
<proteinExistence type="inferred from homology"/>
<evidence type="ECO:0000256" key="23">
    <source>
        <dbReference type="PIRSR" id="PIRSR000381-2"/>
    </source>
</evidence>
<dbReference type="PROSITE" id="PS51337">
    <property type="entry name" value="B12_BINDING_NTER"/>
    <property type="match status" value="1"/>
</dbReference>
<feature type="binding site" evidence="23">
    <location>
        <position position="808"/>
    </location>
    <ligand>
        <name>methylcob(III)alamin</name>
        <dbReference type="ChEBI" id="CHEBI:28115"/>
    </ligand>
</feature>
<comment type="cofactor">
    <cofactor evidence="3 21 22">
        <name>methylcob(III)alamin</name>
        <dbReference type="ChEBI" id="CHEBI:28115"/>
    </cofactor>
</comment>
<dbReference type="GO" id="GO:0032259">
    <property type="term" value="P:methylation"/>
    <property type="evidence" value="ECO:0007669"/>
    <property type="project" value="UniProtKB-KW"/>
</dbReference>
<protein>
    <recommendedName>
        <fullName evidence="7 20">Methionine synthase</fullName>
        <ecNumber evidence="6 20">2.1.1.13</ecNumber>
    </recommendedName>
    <alternativeName>
        <fullName evidence="19 21">5-methyltetrahydrofolate--homocysteine methyltransferase</fullName>
    </alternativeName>
</protein>
<dbReference type="AlphaFoldDB" id="A0A0S4LMD6"/>
<dbReference type="GO" id="GO:0008270">
    <property type="term" value="F:zinc ion binding"/>
    <property type="evidence" value="ECO:0007669"/>
    <property type="project" value="UniProtKB-UniRule"/>
</dbReference>
<dbReference type="NCBIfam" id="NF007024">
    <property type="entry name" value="PRK09490.1"/>
    <property type="match status" value="1"/>
</dbReference>
<dbReference type="FunFam" id="3.20.20.20:FF:000002">
    <property type="entry name" value="Methionine synthase"/>
    <property type="match status" value="1"/>
</dbReference>
<dbReference type="Gene3D" id="3.10.196.10">
    <property type="entry name" value="Vitamin B12-dependent methionine synthase, activation domain"/>
    <property type="match status" value="1"/>
</dbReference>
<dbReference type="GO" id="GO:0046653">
    <property type="term" value="P:tetrahydrofolate metabolic process"/>
    <property type="evidence" value="ECO:0007669"/>
    <property type="project" value="TreeGrafter"/>
</dbReference>
<evidence type="ECO:0000259" key="27">
    <source>
        <dbReference type="PROSITE" id="PS50974"/>
    </source>
</evidence>
<dbReference type="SUPFAM" id="SSF51717">
    <property type="entry name" value="Dihydropteroate synthetase-like"/>
    <property type="match status" value="1"/>
</dbReference>
<dbReference type="PROSITE" id="PS51332">
    <property type="entry name" value="B12_BINDING"/>
    <property type="match status" value="1"/>
</dbReference>
<dbReference type="GO" id="GO:0050667">
    <property type="term" value="P:homocysteine metabolic process"/>
    <property type="evidence" value="ECO:0007669"/>
    <property type="project" value="TreeGrafter"/>
</dbReference>
<evidence type="ECO:0000256" key="8">
    <source>
        <dbReference type="ARBA" id="ARBA00022603"/>
    </source>
</evidence>
<evidence type="ECO:0000256" key="19">
    <source>
        <dbReference type="ARBA" id="ARBA00031040"/>
    </source>
</evidence>
<feature type="domain" description="Pterin-binding" evidence="26">
    <location>
        <begin position="360"/>
        <end position="621"/>
    </location>
</feature>
<dbReference type="CDD" id="cd00740">
    <property type="entry name" value="MeTr"/>
    <property type="match status" value="1"/>
</dbReference>
<feature type="binding site" evidence="23">
    <location>
        <position position="1138"/>
    </location>
    <ligand>
        <name>S-adenosyl-L-methionine</name>
        <dbReference type="ChEBI" id="CHEBI:59789"/>
    </ligand>
</feature>
<dbReference type="Pfam" id="PF02607">
    <property type="entry name" value="B12-binding_2"/>
    <property type="match status" value="1"/>
</dbReference>
<feature type="domain" description="B12-binding N-terminal" evidence="29">
    <location>
        <begin position="651"/>
        <end position="745"/>
    </location>
</feature>
<dbReference type="PANTHER" id="PTHR45833:SF1">
    <property type="entry name" value="METHIONINE SYNTHASE"/>
    <property type="match status" value="1"/>
</dbReference>
<feature type="domain" description="B12-binding" evidence="28">
    <location>
        <begin position="750"/>
        <end position="885"/>
    </location>
</feature>
<sequence length="1231" mass="135771">MPRQEKWPIVEMLNERILILDGAMGTMIQQRKLDEAAFRGERFKDWKKDLKGHNDLLNLTQPSVIEDIHRQYLEAGADIVETNTFNSQAISLMDYGMDRLGYELSKAGAECARRAVVAVEQAQPGRRCFVAGAIGPTTKTSSISTDVNNPAARGTTYEELVAAYGEQVRGLLEGGADLLLVETIFDTLNAKAAFFAIQEAFASGVRRVPIMASVTFIQAGSNRGVTGQTVEAFWNSISHVPLLSVGMNCALGPKEMRPLIEDLSQIAPIYISAHPNAGLPNPLLPTGFPETPETLAPQLRDWANNGWLNIVGGCCGTTPAHIHRIAEAVRGVKPHLPSKVEPYTRLSGLEAVTIRPDSNFVNIGERTNVTGSPAFAKLILAGDYESALSVARQQVDGGAQIIDINMDEGMLDSKAAMEKFLRLVASEPDICKVPIMVDSSKWEVLETGLKNIQGKAVVNSISLKEGEQKFIDQATVIRRYGAAVVVMAFDEQGQADTLERKKQICARSYKVLTERVGVPPPDIIFDPNILTVATGIDEHNNYAVNFLEATRWIKQNLPGAKVSGGISNISFSFRGNNVVREAMHAAFLYHAVKAGLDMGIVNAGQLAVYEEIPKDLLGLVEDVLLNRRPDATERLVTFAETVKAKGKVAVKDDEWRKGTVEERLSHALVKGLTDFIDKDTEEARQKYAKPIEVIEGPLMAGMNVVGDLFGSGKMFLPQVVKSARVMKKAVAYLMPFMEEEKKRSGNFQSQGKVLLATVKGDVHDIGKNIVGVVLGCNNYEVIDLGVMVPCEKILAAARENKADIIGLSGLITPSLDEMVHVAKEMTREGFEVPLLIGGATTSKAHTAVKIAPSYAPGVVHVLDASRAVGVVGSLVSQTQRQGFVKQVRDDYERMRQAHQDRGAKPLLSIAQARTNRFMPDWEKTDIPTPATMGVRTIEDQSLVELISYIDWSPFFHTWELKGRYPTIFEDSTVGPRAQELYDDARRLLDEIVKKRQLTAKGVYGFFAAASVGDDVELYTDASRKPVLTTIHHLRQQSEKPTGQPNLSLADYVAPKDSGRQDYVGAFAVTAGIGLDDLCKQFDRDHDDYNSIMAKALADRLAEAFAECLHKRVREEWGYGKTEQLTNEELIREKYRGIRPAPGYPACPDHTEKRVLFDLLQVEEHARITLTDSYAMWPAASVSGFYFAHPDAKYFAVGKIGKDQVEDYARRKGMDIRTVERWLSPNLNYEPE</sequence>
<dbReference type="GO" id="GO:0008705">
    <property type="term" value="F:methionine synthase activity"/>
    <property type="evidence" value="ECO:0007669"/>
    <property type="project" value="UniProtKB-UniRule"/>
</dbReference>
<dbReference type="SUPFAM" id="SSF56507">
    <property type="entry name" value="Methionine synthase activation domain-like"/>
    <property type="match status" value="1"/>
</dbReference>
<feature type="binding site" evidence="23">
    <location>
        <position position="695"/>
    </location>
    <ligand>
        <name>methylcob(III)alamin</name>
        <dbReference type="ChEBI" id="CHEBI:28115"/>
    </ligand>
</feature>
<evidence type="ECO:0000256" key="17">
    <source>
        <dbReference type="ARBA" id="ARBA00023285"/>
    </source>
</evidence>
<evidence type="ECO:0000256" key="13">
    <source>
        <dbReference type="ARBA" id="ARBA00022723"/>
    </source>
</evidence>
<feature type="binding site" description="axial binding residue" evidence="22">
    <location>
        <position position="763"/>
    </location>
    <ligand>
        <name>methylcob(III)alamin</name>
        <dbReference type="ChEBI" id="CHEBI:28115"/>
    </ligand>
    <ligandPart>
        <name>Co</name>
        <dbReference type="ChEBI" id="CHEBI:27638"/>
    </ligandPart>
</feature>
<dbReference type="UniPathway" id="UPA00051">
    <property type="reaction ID" value="UER00081"/>
</dbReference>
<feature type="binding site" evidence="23">
    <location>
        <position position="864"/>
    </location>
    <ligand>
        <name>methylcob(III)alamin</name>
        <dbReference type="ChEBI" id="CHEBI:28115"/>
    </ligand>
</feature>
<evidence type="ECO:0000256" key="21">
    <source>
        <dbReference type="PIRNR" id="PIRNR000381"/>
    </source>
</evidence>
<dbReference type="Pfam" id="PF02965">
    <property type="entry name" value="Met_synt_B12"/>
    <property type="match status" value="1"/>
</dbReference>
<evidence type="ECO:0000259" key="26">
    <source>
        <dbReference type="PROSITE" id="PS50972"/>
    </source>
</evidence>
<dbReference type="Pfam" id="PF02310">
    <property type="entry name" value="B12-binding"/>
    <property type="match status" value="1"/>
</dbReference>
<gene>
    <name evidence="30" type="primary">metH</name>
    <name evidence="30" type="ORF">COMA1_30437</name>
</gene>
<dbReference type="PROSITE" id="PS50970">
    <property type="entry name" value="HCY"/>
    <property type="match status" value="1"/>
</dbReference>
<feature type="binding site" evidence="23">
    <location>
        <position position="950"/>
    </location>
    <ligand>
        <name>S-adenosyl-L-methionine</name>
        <dbReference type="ChEBI" id="CHEBI:59789"/>
    </ligand>
</feature>
<dbReference type="EC" id="2.1.1.13" evidence="6 20"/>
<keyword evidence="15 21" id="KW-0862">Zinc</keyword>
<dbReference type="SMART" id="SM01018">
    <property type="entry name" value="B12-binding_2"/>
    <property type="match status" value="1"/>
</dbReference>
<evidence type="ECO:0000256" key="6">
    <source>
        <dbReference type="ARBA" id="ARBA00012032"/>
    </source>
</evidence>
<dbReference type="RefSeq" id="WP_090749651.1">
    <property type="nucleotide sequence ID" value="NZ_CZQA01000009.1"/>
</dbReference>
<keyword evidence="9 21" id="KW-0028">Amino-acid biosynthesis</keyword>
<dbReference type="SUPFAM" id="SSF82282">
    <property type="entry name" value="Homocysteine S-methyltransferase"/>
    <property type="match status" value="1"/>
</dbReference>
<name>A0A0S4LMD6_9BACT</name>
<dbReference type="Pfam" id="PF00809">
    <property type="entry name" value="Pterin_bind"/>
    <property type="match status" value="1"/>
</dbReference>
<feature type="binding site" evidence="23">
    <location>
        <position position="812"/>
    </location>
    <ligand>
        <name>methylcob(III)alamin</name>
        <dbReference type="ChEBI" id="CHEBI:28115"/>
    </ligand>
</feature>
<feature type="binding site" evidence="23">
    <location>
        <begin position="760"/>
        <end position="764"/>
    </location>
    <ligand>
        <name>methylcob(III)alamin</name>
        <dbReference type="ChEBI" id="CHEBI:28115"/>
    </ligand>
</feature>
<comment type="domain">
    <text evidence="21">Modular enzyme with four functionally distinct domains. The isolated Hcy-binding domain catalyzes methyl transfer from free methylcobalamin to homocysteine. The Hcy-binding domain in association with the pterin-binding domain catalyzes the methylation of cob(I)alamin by methyltetrahydrofolate and the methylation of homocysteine. The B12-binding domain binds the cofactor. The AdoMet activation domain binds S-adenosyl-L-methionine. Under aerobic conditions cob(I)alamin can be converted to inactive cob(II)alamin. Reductive methylation by S-adenosyl-L-methionine and flavodoxin regenerates methylcobalamin.</text>
</comment>
<accession>A0A0S4LMD6</accession>
<feature type="domain" description="AdoMet activation" evidence="27">
    <location>
        <begin position="900"/>
        <end position="1231"/>
    </location>
</feature>
<keyword evidence="8 21" id="KW-0489">Methyltransferase</keyword>
<evidence type="ECO:0000256" key="15">
    <source>
        <dbReference type="ARBA" id="ARBA00022833"/>
    </source>
</evidence>
<evidence type="ECO:0000256" key="14">
    <source>
        <dbReference type="ARBA" id="ARBA00022737"/>
    </source>
</evidence>
<dbReference type="PIRSF" id="PIRSF000381">
    <property type="entry name" value="MetH"/>
    <property type="match status" value="1"/>
</dbReference>
<feature type="domain" description="Hcy-binding" evidence="25">
    <location>
        <begin position="6"/>
        <end position="329"/>
    </location>
</feature>
<dbReference type="InterPro" id="IPR011822">
    <property type="entry name" value="MetH"/>
</dbReference>
<dbReference type="OrthoDB" id="9803687at2"/>
<comment type="function">
    <text evidence="18 21">Catalyzes the transfer of a methyl group from methyl-cobalamin to homocysteine, yielding enzyme-bound cob(I)alamin and methionine. Subsequently, remethylates the cofactor using methyltetrahydrofolate.</text>
</comment>
<dbReference type="GO" id="GO:0031419">
    <property type="term" value="F:cobalamin binding"/>
    <property type="evidence" value="ECO:0007669"/>
    <property type="project" value="UniProtKB-UniRule"/>
</dbReference>
<dbReference type="PANTHER" id="PTHR45833">
    <property type="entry name" value="METHIONINE SYNTHASE"/>
    <property type="match status" value="1"/>
</dbReference>
<evidence type="ECO:0000256" key="16">
    <source>
        <dbReference type="ARBA" id="ARBA00023167"/>
    </source>
</evidence>
<evidence type="ECO:0000256" key="9">
    <source>
        <dbReference type="ARBA" id="ARBA00022605"/>
    </source>
</evidence>
<comment type="pathway">
    <text evidence="4 21">Amino-acid biosynthesis; L-methionine biosynthesis via de novo pathway; L-methionine from L-homocysteine (MetH route): step 1/1.</text>
</comment>
<evidence type="ECO:0000256" key="2">
    <source>
        <dbReference type="ARBA" id="ARBA00001947"/>
    </source>
</evidence>
<keyword evidence="14" id="KW-0677">Repeat</keyword>
<dbReference type="SUPFAM" id="SSF52242">
    <property type="entry name" value="Cobalamin (vitamin B12)-binding domain"/>
    <property type="match status" value="1"/>
</dbReference>
<evidence type="ECO:0000313" key="31">
    <source>
        <dbReference type="Proteomes" id="UP000199032"/>
    </source>
</evidence>
<evidence type="ECO:0000256" key="5">
    <source>
        <dbReference type="ARBA" id="ARBA00010398"/>
    </source>
</evidence>
<dbReference type="PROSITE" id="PS50972">
    <property type="entry name" value="PTERIN_BINDING"/>
    <property type="match status" value="1"/>
</dbReference>
<dbReference type="Gene3D" id="1.10.1240.10">
    <property type="entry name" value="Methionine synthase domain"/>
    <property type="match status" value="1"/>
</dbReference>
<evidence type="ECO:0000256" key="10">
    <source>
        <dbReference type="ARBA" id="ARBA00022628"/>
    </source>
</evidence>
<evidence type="ECO:0000256" key="22">
    <source>
        <dbReference type="PIRSR" id="PIRSR000381-1"/>
    </source>
</evidence>
<evidence type="ECO:0000256" key="12">
    <source>
        <dbReference type="ARBA" id="ARBA00022691"/>
    </source>
</evidence>
<keyword evidence="17 21" id="KW-0170">Cobalt</keyword>
<comment type="similarity">
    <text evidence="5">Belongs to the vitamin-B12 dependent methionine synthase family.</text>
</comment>
<dbReference type="Gene3D" id="3.20.20.330">
    <property type="entry name" value="Homocysteine-binding-like domain"/>
    <property type="match status" value="1"/>
</dbReference>
<dbReference type="InterPro" id="IPR050554">
    <property type="entry name" value="Met_Synthase/Corrinoid"/>
</dbReference>
<evidence type="ECO:0000313" key="30">
    <source>
        <dbReference type="EMBL" id="CUS37156.1"/>
    </source>
</evidence>
<dbReference type="InterPro" id="IPR036724">
    <property type="entry name" value="Cobalamin-bd_sf"/>
</dbReference>
<dbReference type="GO" id="GO:0005829">
    <property type="term" value="C:cytosol"/>
    <property type="evidence" value="ECO:0007669"/>
    <property type="project" value="TreeGrafter"/>
</dbReference>
<evidence type="ECO:0000256" key="1">
    <source>
        <dbReference type="ARBA" id="ARBA00001700"/>
    </source>
</evidence>
<dbReference type="FunFam" id="3.20.20.330:FF:000001">
    <property type="entry name" value="Methionine synthase"/>
    <property type="match status" value="1"/>
</dbReference>
<dbReference type="PROSITE" id="PS50974">
    <property type="entry name" value="ADOMET_ACTIVATION"/>
    <property type="match status" value="1"/>
</dbReference>
<evidence type="ECO:0000256" key="11">
    <source>
        <dbReference type="ARBA" id="ARBA00022679"/>
    </source>
</evidence>
<evidence type="ECO:0000256" key="7">
    <source>
        <dbReference type="ARBA" id="ARBA00013998"/>
    </source>
</evidence>
<dbReference type="FunFam" id="3.40.50.280:FF:000001">
    <property type="entry name" value="Methionine synthase"/>
    <property type="match status" value="1"/>
</dbReference>
<dbReference type="InterPro" id="IPR033706">
    <property type="entry name" value="Met_synthase_B12-bd"/>
</dbReference>
<dbReference type="Gene3D" id="3.40.50.280">
    <property type="entry name" value="Cobalamin-binding domain"/>
    <property type="match status" value="1"/>
</dbReference>
<feature type="binding site" evidence="22 24">
    <location>
        <position position="315"/>
    </location>
    <ligand>
        <name>Zn(2+)</name>
        <dbReference type="ChEBI" id="CHEBI:29105"/>
    </ligand>
</feature>
<keyword evidence="10 21" id="KW-0846">Cobalamin</keyword>
<dbReference type="CDD" id="cd02069">
    <property type="entry name" value="methionine_synthase_B12_BD"/>
    <property type="match status" value="1"/>
</dbReference>
<comment type="cofactor">
    <cofactor evidence="2 21 24">
        <name>Zn(2+)</name>
        <dbReference type="ChEBI" id="CHEBI:29105"/>
    </cofactor>
</comment>
<dbReference type="Proteomes" id="UP000199032">
    <property type="component" value="Unassembled WGS sequence"/>
</dbReference>
<feature type="binding site" evidence="22 24">
    <location>
        <position position="314"/>
    </location>
    <ligand>
        <name>Zn(2+)</name>
        <dbReference type="ChEBI" id="CHEBI:29105"/>
    </ligand>
</feature>
<keyword evidence="12 21" id="KW-0949">S-adenosyl-L-methionine</keyword>
<dbReference type="Gene3D" id="3.20.20.20">
    <property type="entry name" value="Dihydropteroate synthase-like"/>
    <property type="match status" value="1"/>
</dbReference>
<evidence type="ECO:0000256" key="4">
    <source>
        <dbReference type="ARBA" id="ARBA00005178"/>
    </source>
</evidence>
<evidence type="ECO:0000256" key="3">
    <source>
        <dbReference type="ARBA" id="ARBA00001956"/>
    </source>
</evidence>
<dbReference type="EMBL" id="CZQA01000009">
    <property type="protein sequence ID" value="CUS37156.1"/>
    <property type="molecule type" value="Genomic_DNA"/>
</dbReference>
<dbReference type="InterPro" id="IPR036589">
    <property type="entry name" value="HCY_dom_sf"/>
</dbReference>
<dbReference type="InterPro" id="IPR003759">
    <property type="entry name" value="Cbl-bd_cap"/>
</dbReference>
<dbReference type="InterPro" id="IPR036594">
    <property type="entry name" value="Meth_synthase_dom"/>
</dbReference>
<keyword evidence="16 21" id="KW-0486">Methionine biosynthesis</keyword>
<dbReference type="Gene3D" id="1.10.288.10">
    <property type="entry name" value="Cobalamin-dependent Methionine Synthase, domain 2"/>
    <property type="match status" value="1"/>
</dbReference>
<feature type="binding site" evidence="23">
    <location>
        <begin position="1193"/>
        <end position="1194"/>
    </location>
    <ligand>
        <name>S-adenosyl-L-methionine</name>
        <dbReference type="ChEBI" id="CHEBI:59789"/>
    </ligand>
</feature>
<dbReference type="InterPro" id="IPR006158">
    <property type="entry name" value="Cobalamin-bd"/>
</dbReference>
<reference evidence="30 31" key="1">
    <citation type="submission" date="2015-10" db="EMBL/GenBank/DDBJ databases">
        <authorList>
            <person name="Gilbert D.G."/>
        </authorList>
    </citation>
    <scope>NUCLEOTIDE SEQUENCE [LARGE SCALE GENOMIC DNA]</scope>
    <source>
        <strain evidence="30">COMA1</strain>
    </source>
</reference>
<evidence type="ECO:0000259" key="28">
    <source>
        <dbReference type="PROSITE" id="PS51332"/>
    </source>
</evidence>
<evidence type="ECO:0000256" key="18">
    <source>
        <dbReference type="ARBA" id="ARBA00025552"/>
    </source>
</evidence>
<dbReference type="FunFam" id="1.10.1240.10:FF:000001">
    <property type="entry name" value="Methionine synthase"/>
    <property type="match status" value="1"/>
</dbReference>
<dbReference type="InterPro" id="IPR004223">
    <property type="entry name" value="VitB12-dep_Met_synth_activ_dom"/>
</dbReference>
<dbReference type="InterPro" id="IPR037010">
    <property type="entry name" value="VitB12-dep_Met_synth_activ_sf"/>
</dbReference>
<dbReference type="STRING" id="1742972.COMA1_30437"/>
<dbReference type="SUPFAM" id="SSF47644">
    <property type="entry name" value="Methionine synthase domain"/>
    <property type="match status" value="1"/>
</dbReference>
<dbReference type="InterPro" id="IPR011005">
    <property type="entry name" value="Dihydropteroate_synth-like_sf"/>
</dbReference>
<dbReference type="Pfam" id="PF02574">
    <property type="entry name" value="S-methyl_trans"/>
    <property type="match status" value="1"/>
</dbReference>
<keyword evidence="31" id="KW-1185">Reference proteome</keyword>
<organism evidence="30 31">
    <name type="scientific">Candidatus Nitrospira nitrosa</name>
    <dbReference type="NCBI Taxonomy" id="1742972"/>
    <lineage>
        <taxon>Bacteria</taxon>
        <taxon>Pseudomonadati</taxon>
        <taxon>Nitrospirota</taxon>
        <taxon>Nitrospiria</taxon>
        <taxon>Nitrospirales</taxon>
        <taxon>Nitrospiraceae</taxon>
        <taxon>Nitrospira</taxon>
    </lineage>
</organism>
<keyword evidence="11 21" id="KW-0808">Transferase</keyword>